<evidence type="ECO:0000313" key="2">
    <source>
        <dbReference type="EMBL" id="TNV78458.1"/>
    </source>
</evidence>
<dbReference type="SMART" id="SM00698">
    <property type="entry name" value="MORN"/>
    <property type="match status" value="4"/>
</dbReference>
<dbReference type="AlphaFoldDB" id="A0A8J8NNB5"/>
<dbReference type="PANTHER" id="PTHR43215:SF14">
    <property type="entry name" value="RADIAL SPOKE HEAD 1 HOMOLOG"/>
    <property type="match status" value="1"/>
</dbReference>
<evidence type="ECO:0000313" key="3">
    <source>
        <dbReference type="Proteomes" id="UP000785679"/>
    </source>
</evidence>
<comment type="caution">
    <text evidence="2">The sequence shown here is derived from an EMBL/GenBank/DDBJ whole genome shotgun (WGS) entry which is preliminary data.</text>
</comment>
<dbReference type="SUPFAM" id="SSF82185">
    <property type="entry name" value="Histone H3 K4-specific methyltransferase SET7/9 N-terminal domain"/>
    <property type="match status" value="1"/>
</dbReference>
<gene>
    <name evidence="2" type="ORF">FGO68_gene13153</name>
</gene>
<dbReference type="Proteomes" id="UP000785679">
    <property type="component" value="Unassembled WGS sequence"/>
</dbReference>
<evidence type="ECO:0000256" key="1">
    <source>
        <dbReference type="ARBA" id="ARBA00022737"/>
    </source>
</evidence>
<keyword evidence="3" id="KW-1185">Reference proteome</keyword>
<protein>
    <submittedName>
        <fullName evidence="2">Uncharacterized protein</fullName>
    </submittedName>
</protein>
<dbReference type="InterPro" id="IPR003409">
    <property type="entry name" value="MORN"/>
</dbReference>
<dbReference type="Gene3D" id="3.40.50.1460">
    <property type="match status" value="1"/>
</dbReference>
<name>A0A8J8NNB5_HALGN</name>
<reference evidence="2" key="1">
    <citation type="submission" date="2019-06" db="EMBL/GenBank/DDBJ databases">
        <authorList>
            <person name="Zheng W."/>
        </authorList>
    </citation>
    <scope>NUCLEOTIDE SEQUENCE</scope>
    <source>
        <strain evidence="2">QDHG01</strain>
    </source>
</reference>
<dbReference type="PANTHER" id="PTHR43215">
    <property type="entry name" value="RADIAL SPOKE HEAD 1 HOMOLOG"/>
    <property type="match status" value="1"/>
</dbReference>
<keyword evidence="1" id="KW-0677">Repeat</keyword>
<proteinExistence type="predicted"/>
<dbReference type="EMBL" id="RRYP01010317">
    <property type="protein sequence ID" value="TNV78458.1"/>
    <property type="molecule type" value="Genomic_DNA"/>
</dbReference>
<organism evidence="2 3">
    <name type="scientific">Halteria grandinella</name>
    <dbReference type="NCBI Taxonomy" id="5974"/>
    <lineage>
        <taxon>Eukaryota</taxon>
        <taxon>Sar</taxon>
        <taxon>Alveolata</taxon>
        <taxon>Ciliophora</taxon>
        <taxon>Intramacronucleata</taxon>
        <taxon>Spirotrichea</taxon>
        <taxon>Stichotrichia</taxon>
        <taxon>Sporadotrichida</taxon>
        <taxon>Halteriidae</taxon>
        <taxon>Halteria</taxon>
    </lineage>
</organism>
<sequence length="451" mass="53063">MTQQNAKNYKRFYKMEQKQSKLGIILNSVASVFDGTLDNKDFLPLDCQIFQTFLKKYSYDVVYHDFLKDSEGLKGVFRNIRDRIQQYEVLVFYINGRAIWNQQKQQTLISCPNGDLLCIENEIMNLKNNLKPRVIPMVCIVNCDRTQTLRFQEQTSPIDMTGLIFAYMTRPTHAKIRLPEFYSVGSGLSLLIKEIEMNPQDLITVDTLIQIMRKIFHQIQFIENNPKEINDLVFFKRKQNLQTIKFNYFDKPTYYGQSNGRILTWMHGFGQNSYAGLESDYKGYFSWNQRQGYGTYKSPSFVYEGEWDMQSRTGRGVLELYQEVTVKSDDGQQIKQLNSSCPVVQVGWFRNDRFAEGPISAQWYTAYDQFYIGQIQNNLYHFRGSYYWTKNQQAYHGDWEKGVMQGEGILITKSSYEFKEQRGTFEKGVLTIKADMYNHEQQATRQFEFPC</sequence>
<accession>A0A8J8NNB5</accession>